<protein>
    <submittedName>
        <fullName evidence="1">DNA alkylation repair protein</fullName>
    </submittedName>
</protein>
<dbReference type="Gene3D" id="1.25.10.90">
    <property type="match status" value="1"/>
</dbReference>
<dbReference type="InterPro" id="IPR014825">
    <property type="entry name" value="DNA_alkylation"/>
</dbReference>
<dbReference type="SUPFAM" id="SSF48371">
    <property type="entry name" value="ARM repeat"/>
    <property type="match status" value="1"/>
</dbReference>
<comment type="caution">
    <text evidence="1">The sequence shown here is derived from an EMBL/GenBank/DDBJ whole genome shotgun (WGS) entry which is preliminary data.</text>
</comment>
<reference evidence="1 2" key="1">
    <citation type="submission" date="2021-05" db="EMBL/GenBank/DDBJ databases">
        <title>Croceibacterium sp. LX-88 genome sequence.</title>
        <authorList>
            <person name="Luo X."/>
        </authorList>
    </citation>
    <scope>NUCLEOTIDE SEQUENCE [LARGE SCALE GENOMIC DNA]</scope>
    <source>
        <strain evidence="1 2">LX-88</strain>
    </source>
</reference>
<dbReference type="InterPro" id="IPR016024">
    <property type="entry name" value="ARM-type_fold"/>
</dbReference>
<organism evidence="1 2">
    <name type="scientific">Croceibacterium selenioxidans</name>
    <dbReference type="NCBI Taxonomy" id="2838833"/>
    <lineage>
        <taxon>Bacteria</taxon>
        <taxon>Pseudomonadati</taxon>
        <taxon>Pseudomonadota</taxon>
        <taxon>Alphaproteobacteria</taxon>
        <taxon>Sphingomonadales</taxon>
        <taxon>Erythrobacteraceae</taxon>
        <taxon>Croceibacterium</taxon>
    </lineage>
</organism>
<dbReference type="RefSeq" id="WP_214533815.1">
    <property type="nucleotide sequence ID" value="NZ_JAHFVK010000001.1"/>
</dbReference>
<evidence type="ECO:0000313" key="2">
    <source>
        <dbReference type="Proteomes" id="UP000811255"/>
    </source>
</evidence>
<dbReference type="PANTHER" id="PTHR41291">
    <property type="entry name" value="DNA ALKYLATION REPAIR PROTEIN"/>
    <property type="match status" value="1"/>
</dbReference>
<accession>A0ABS5W2Y4</accession>
<name>A0ABS5W2Y4_9SPHN</name>
<sequence length="223" mass="24940">MTRDEALARLEALGSERVRELNSKRGVTGDQYGVMMGDIRKLADEIKSDHSLALELWDTRILEARLLAVLLIKPKELSGAALNQLVRANRQLPVSDWLNSYVVKVHPEKEDLRQRWMESDHPMAARAGWSLTAERVAKKPDGLDLARLLDRIEAEMATADPEPQWTMNNTLAAIGINHPQHRERALAIGEALGVYRDYPTSAGCTSPFAPAWIGEMVRRQGNA</sequence>
<evidence type="ECO:0000313" key="1">
    <source>
        <dbReference type="EMBL" id="MBT2132744.1"/>
    </source>
</evidence>
<dbReference type="Proteomes" id="UP000811255">
    <property type="component" value="Unassembled WGS sequence"/>
</dbReference>
<dbReference type="CDD" id="cd06561">
    <property type="entry name" value="AlkD_like"/>
    <property type="match status" value="1"/>
</dbReference>
<dbReference type="Pfam" id="PF08713">
    <property type="entry name" value="DNA_alkylation"/>
    <property type="match status" value="1"/>
</dbReference>
<dbReference type="EMBL" id="JAHFVK010000001">
    <property type="protein sequence ID" value="MBT2132744.1"/>
    <property type="molecule type" value="Genomic_DNA"/>
</dbReference>
<dbReference type="PANTHER" id="PTHR41291:SF1">
    <property type="entry name" value="DNA ALKYLATION REPAIR PROTEIN"/>
    <property type="match status" value="1"/>
</dbReference>
<proteinExistence type="predicted"/>
<keyword evidence="2" id="KW-1185">Reference proteome</keyword>
<gene>
    <name evidence="1" type="ORF">KK137_00225</name>
</gene>